<evidence type="ECO:0000313" key="2">
    <source>
        <dbReference type="RefSeq" id="XP_009758276.1"/>
    </source>
</evidence>
<evidence type="ECO:0000313" key="1">
    <source>
        <dbReference type="Proteomes" id="UP000189701"/>
    </source>
</evidence>
<sequence length="122" mass="13722">MTVSEYAVCFSDLARHAPALVSTVRERVCWFIEGLILSIRASMDRELEMDISYQQVMSIARRVEGMLARDRKERGDKRGYVSRPIHSAFLAASDISALRRPRELYYASPVSSVPSARGVING</sequence>
<name>A0A1U7UZV8_NICSY</name>
<dbReference type="RefSeq" id="XP_009758276.1">
    <property type="nucleotide sequence ID" value="XM_009759974.1"/>
</dbReference>
<reference evidence="2" key="2">
    <citation type="submission" date="2025-08" db="UniProtKB">
        <authorList>
            <consortium name="RefSeq"/>
        </authorList>
    </citation>
    <scope>IDENTIFICATION</scope>
    <source>
        <tissue evidence="2">Leaf</tissue>
    </source>
</reference>
<dbReference type="AlphaFoldDB" id="A0A1U7UZV8"/>
<gene>
    <name evidence="2" type="primary">LOC104210988</name>
</gene>
<keyword evidence="1" id="KW-1185">Reference proteome</keyword>
<proteinExistence type="predicted"/>
<reference evidence="1" key="1">
    <citation type="journal article" date="2013" name="Genome Biol.">
        <title>Reference genomes and transcriptomes of Nicotiana sylvestris and Nicotiana tomentosiformis.</title>
        <authorList>
            <person name="Sierro N."/>
            <person name="Battey J.N."/>
            <person name="Ouadi S."/>
            <person name="Bovet L."/>
            <person name="Goepfert S."/>
            <person name="Bakaher N."/>
            <person name="Peitsch M.C."/>
            <person name="Ivanov N.V."/>
        </authorList>
    </citation>
    <scope>NUCLEOTIDE SEQUENCE [LARGE SCALE GENOMIC DNA]</scope>
</reference>
<protein>
    <submittedName>
        <fullName evidence="2">Uncharacterized protein LOC104210988</fullName>
    </submittedName>
</protein>
<organism evidence="1 2">
    <name type="scientific">Nicotiana sylvestris</name>
    <name type="common">Wood tobacco</name>
    <name type="synonym">South American tobacco</name>
    <dbReference type="NCBI Taxonomy" id="4096"/>
    <lineage>
        <taxon>Eukaryota</taxon>
        <taxon>Viridiplantae</taxon>
        <taxon>Streptophyta</taxon>
        <taxon>Embryophyta</taxon>
        <taxon>Tracheophyta</taxon>
        <taxon>Spermatophyta</taxon>
        <taxon>Magnoliopsida</taxon>
        <taxon>eudicotyledons</taxon>
        <taxon>Gunneridae</taxon>
        <taxon>Pentapetalae</taxon>
        <taxon>asterids</taxon>
        <taxon>lamiids</taxon>
        <taxon>Solanales</taxon>
        <taxon>Solanaceae</taxon>
        <taxon>Nicotianoideae</taxon>
        <taxon>Nicotianeae</taxon>
        <taxon>Nicotiana</taxon>
    </lineage>
</organism>
<accession>A0A1U7UZV8</accession>
<dbReference type="Proteomes" id="UP000189701">
    <property type="component" value="Unplaced"/>
</dbReference>